<name>A0ABR6N6L4_9SPHN</name>
<dbReference type="EMBL" id="JACIJN010000006">
    <property type="protein sequence ID" value="MBB5726159.1"/>
    <property type="molecule type" value="Genomic_DNA"/>
</dbReference>
<sequence>MTTTDHAHDAPVLSRRQAILGGAFLVTAGTAIARVPHHNIDLLGDRKIDKLIPQRIGAWEFYSKSGLVVPPADQLKDALYSQLMTRVYVAADELPVMLLIAQSGGQTGVLQVHRPEYCYPAGGFTLVGRDVLPVALPGSRLEATAITATADDRTEQLLYWTRVGEDMPLTWVRQRWSVARANLKGDVPDAVLVRVSALTADREAGMATLTRFVQAMFASVPPDVRRFLDIDAR</sequence>
<evidence type="ECO:0000313" key="3">
    <source>
        <dbReference type="Proteomes" id="UP000560131"/>
    </source>
</evidence>
<dbReference type="NCBIfam" id="NF045608">
    <property type="entry name" value="EpsI_type_V"/>
    <property type="match status" value="1"/>
</dbReference>
<accession>A0ABR6N6L4</accession>
<dbReference type="Pfam" id="PF11984">
    <property type="entry name" value="DUF3485"/>
    <property type="match status" value="1"/>
</dbReference>
<dbReference type="RefSeq" id="WP_184036831.1">
    <property type="nucleotide sequence ID" value="NZ_BAABAR010000020.1"/>
</dbReference>
<comment type="caution">
    <text evidence="2">The sequence shown here is derived from an EMBL/GenBank/DDBJ whole genome shotgun (WGS) entry which is preliminary data.</text>
</comment>
<dbReference type="InterPro" id="IPR014263">
    <property type="entry name" value="Methanolan_biosynth_EpsI"/>
</dbReference>
<dbReference type="NCBIfam" id="TIGR02914">
    <property type="entry name" value="EpsI_fam"/>
    <property type="match status" value="1"/>
</dbReference>
<keyword evidence="3" id="KW-1185">Reference proteome</keyword>
<dbReference type="Proteomes" id="UP000560131">
    <property type="component" value="Unassembled WGS sequence"/>
</dbReference>
<evidence type="ECO:0000259" key="1">
    <source>
        <dbReference type="Pfam" id="PF11984"/>
    </source>
</evidence>
<proteinExistence type="predicted"/>
<reference evidence="2 3" key="1">
    <citation type="submission" date="2020-08" db="EMBL/GenBank/DDBJ databases">
        <title>Genomic Encyclopedia of Type Strains, Phase IV (KMG-IV): sequencing the most valuable type-strain genomes for metagenomic binning, comparative biology and taxonomic classification.</title>
        <authorList>
            <person name="Goeker M."/>
        </authorList>
    </citation>
    <scope>NUCLEOTIDE SEQUENCE [LARGE SCALE GENOMIC DNA]</scope>
    <source>
        <strain evidence="2 3">DSM 101535</strain>
    </source>
</reference>
<feature type="domain" description="Methanolan biosynthesis EpsI" evidence="1">
    <location>
        <begin position="19"/>
        <end position="221"/>
    </location>
</feature>
<evidence type="ECO:0000313" key="2">
    <source>
        <dbReference type="EMBL" id="MBB5726159.1"/>
    </source>
</evidence>
<protein>
    <submittedName>
        <fullName evidence="2">EpsI family protein</fullName>
    </submittedName>
</protein>
<dbReference type="InterPro" id="IPR054654">
    <property type="entry name" value="EpsI_type_V_pred"/>
</dbReference>
<gene>
    <name evidence="2" type="ORF">FHS97_002095</name>
</gene>
<organism evidence="2 3">
    <name type="scientific">Sphingomonas endophytica</name>
    <dbReference type="NCBI Taxonomy" id="869719"/>
    <lineage>
        <taxon>Bacteria</taxon>
        <taxon>Pseudomonadati</taxon>
        <taxon>Pseudomonadota</taxon>
        <taxon>Alphaproteobacteria</taxon>
        <taxon>Sphingomonadales</taxon>
        <taxon>Sphingomonadaceae</taxon>
        <taxon>Sphingomonas</taxon>
    </lineage>
</organism>